<feature type="transmembrane region" description="Helical" evidence="1">
    <location>
        <begin position="115"/>
        <end position="135"/>
    </location>
</feature>
<keyword evidence="1" id="KW-0812">Transmembrane</keyword>
<keyword evidence="1" id="KW-0472">Membrane</keyword>
<organism evidence="2 3">
    <name type="scientific">Sclerotinia sclerotiorum (strain ATCC 18683 / 1980 / Ss-1)</name>
    <name type="common">White mold</name>
    <name type="synonym">Whetzelinia sclerotiorum</name>
    <dbReference type="NCBI Taxonomy" id="665079"/>
    <lineage>
        <taxon>Eukaryota</taxon>
        <taxon>Fungi</taxon>
        <taxon>Dikarya</taxon>
        <taxon>Ascomycota</taxon>
        <taxon>Pezizomycotina</taxon>
        <taxon>Leotiomycetes</taxon>
        <taxon>Helotiales</taxon>
        <taxon>Sclerotiniaceae</taxon>
        <taxon>Sclerotinia</taxon>
    </lineage>
</organism>
<dbReference type="OrthoDB" id="3551147at2759"/>
<dbReference type="AlphaFoldDB" id="A0A1D9PTD7"/>
<dbReference type="VEuPathDB" id="FungiDB:sscle_01g003030"/>
<dbReference type="Proteomes" id="UP000177798">
    <property type="component" value="Chromosome 1"/>
</dbReference>
<evidence type="ECO:0000313" key="3">
    <source>
        <dbReference type="Proteomes" id="UP000177798"/>
    </source>
</evidence>
<accession>A0A1D9PTD7</accession>
<feature type="transmembrane region" description="Helical" evidence="1">
    <location>
        <begin position="89"/>
        <end position="109"/>
    </location>
</feature>
<feature type="transmembrane region" description="Helical" evidence="1">
    <location>
        <begin position="55"/>
        <end position="77"/>
    </location>
</feature>
<keyword evidence="1" id="KW-1133">Transmembrane helix</keyword>
<dbReference type="EMBL" id="CP017814">
    <property type="protein sequence ID" value="APA05533.1"/>
    <property type="molecule type" value="Genomic_DNA"/>
</dbReference>
<gene>
    <name evidence="2" type="ORF">sscle_01g003030</name>
</gene>
<evidence type="ECO:0000313" key="2">
    <source>
        <dbReference type="EMBL" id="APA05533.1"/>
    </source>
</evidence>
<reference evidence="3" key="1">
    <citation type="journal article" date="2017" name="Genome Biol. Evol.">
        <title>The complete genome sequence of the phytopathogenic fungus Sclerotinia sclerotiorum reveals insights into the genome architecture of broad host range pathogens.</title>
        <authorList>
            <person name="Derbyshire M."/>
            <person name="Denton-Giles M."/>
            <person name="Hegedus D."/>
            <person name="Seifbarghy S."/>
            <person name="Rollins J."/>
            <person name="van Kan J."/>
            <person name="Seidl M.F."/>
            <person name="Faino L."/>
            <person name="Mbengue M."/>
            <person name="Navaud O."/>
            <person name="Raffaele S."/>
            <person name="Hammond-Kosack K."/>
            <person name="Heard S."/>
            <person name="Oliver R."/>
        </authorList>
    </citation>
    <scope>NUCLEOTIDE SEQUENCE [LARGE SCALE GENOMIC DNA]</scope>
    <source>
        <strain evidence="3">ATCC 18683 / 1980 / Ss-1</strain>
    </source>
</reference>
<sequence length="341" mass="38890">MSYSDTNQNLPRKQEYANDGYSNMAAPTTAPATTPTTTPTTIQEPFPTLFKNLLKAIWCILVAFFPVLGFNNLSYQVGITPSNSKTPRIIFVSVAILGPLLLYAFWDIIYGTYLIFRAFIYTSSITIWTVTYISLSQSQRTLDNNNDERLLIPILELETTYKNWSDQFNSDMQHIFEVTDTETSSVKGNKIVAPPPTELIKVLARITSAIEIMSVRNSDSMRDQAFAFLVPKLQALQTRTSDLRKFYESYRARWAETLTKLAIECHKVAGRVSRLEHEWELILDEVTRIGNEGKGDDMPQPGSVLRRDCDDEHKPSRFAFGKAKQRSKYCTFEELASMTYH</sequence>
<proteinExistence type="predicted"/>
<evidence type="ECO:0000256" key="1">
    <source>
        <dbReference type="SAM" id="Phobius"/>
    </source>
</evidence>
<name>A0A1D9PTD7_SCLS1</name>
<protein>
    <submittedName>
        <fullName evidence="2">Uncharacterized protein</fullName>
    </submittedName>
</protein>